<dbReference type="EMBL" id="JBHRTB010000010">
    <property type="protein sequence ID" value="MFC3145682.1"/>
    <property type="molecule type" value="Genomic_DNA"/>
</dbReference>
<evidence type="ECO:0000313" key="3">
    <source>
        <dbReference type="Proteomes" id="UP001595632"/>
    </source>
</evidence>
<dbReference type="EC" id="2.4.-.-" evidence="2"/>
<proteinExistence type="predicted"/>
<feature type="domain" description="Polysaccharide pyruvyl transferase" evidence="1">
    <location>
        <begin position="16"/>
        <end position="266"/>
    </location>
</feature>
<dbReference type="Pfam" id="PF04230">
    <property type="entry name" value="PS_pyruv_trans"/>
    <property type="match status" value="1"/>
</dbReference>
<comment type="caution">
    <text evidence="2">The sequence shown here is derived from an EMBL/GenBank/DDBJ whole genome shotgun (WGS) entry which is preliminary data.</text>
</comment>
<organism evidence="2 3">
    <name type="scientific">Psychromarinibacter halotolerans</name>
    <dbReference type="NCBI Taxonomy" id="1775175"/>
    <lineage>
        <taxon>Bacteria</taxon>
        <taxon>Pseudomonadati</taxon>
        <taxon>Pseudomonadota</taxon>
        <taxon>Alphaproteobacteria</taxon>
        <taxon>Rhodobacterales</taxon>
        <taxon>Paracoccaceae</taxon>
        <taxon>Psychromarinibacter</taxon>
    </lineage>
</organism>
<keyword evidence="2" id="KW-0808">Transferase</keyword>
<gene>
    <name evidence="2" type="ORF">ACFOGP_23370</name>
</gene>
<dbReference type="GO" id="GO:0016757">
    <property type="term" value="F:glycosyltransferase activity"/>
    <property type="evidence" value="ECO:0007669"/>
    <property type="project" value="UniProtKB-KW"/>
</dbReference>
<dbReference type="InterPro" id="IPR007345">
    <property type="entry name" value="Polysacch_pyruvyl_Trfase"/>
</dbReference>
<evidence type="ECO:0000259" key="1">
    <source>
        <dbReference type="Pfam" id="PF04230"/>
    </source>
</evidence>
<protein>
    <submittedName>
        <fullName evidence="2">Polysaccharide pyruvyl transferase family protein</fullName>
        <ecNumber evidence="2">2.4.-.-</ecNumber>
    </submittedName>
</protein>
<dbReference type="RefSeq" id="WP_275632633.1">
    <property type="nucleotide sequence ID" value="NZ_JARGYD010000003.1"/>
</dbReference>
<reference evidence="3" key="1">
    <citation type="journal article" date="2019" name="Int. J. Syst. Evol. Microbiol.">
        <title>The Global Catalogue of Microorganisms (GCM) 10K type strain sequencing project: providing services to taxonomists for standard genome sequencing and annotation.</title>
        <authorList>
            <consortium name="The Broad Institute Genomics Platform"/>
            <consortium name="The Broad Institute Genome Sequencing Center for Infectious Disease"/>
            <person name="Wu L."/>
            <person name="Ma J."/>
        </authorList>
    </citation>
    <scope>NUCLEOTIDE SEQUENCE [LARGE SCALE GENOMIC DNA]</scope>
    <source>
        <strain evidence="3">KCTC 52366</strain>
    </source>
</reference>
<name>A0ABV7GWP3_9RHOB</name>
<accession>A0ABV7GWP3</accession>
<sequence>MIRHVHLIDTSIASDNVGDEIIVQESRKHLEGLFPGAYISSSAGHDGLGASSRKLVADADIALLLGSNALAPHNQRKNRFVWQVTRRDIPLLAGKVVLFGVGANRDFDRIHPRQARLLKRLLSRDYVHSLRDGLGLKIVETLGLRGLNTSCPTLWRYADQGPKVPQGKADTVIFTLTAHKADPADAAMLDILRAQYDRLLFWPQQPRDGDYLTKLGDHGIERLAPSLAAYDAALAAGPCDVVGTRLHGSIRGLSHGRRIIVVAIDNRAREIGAETGLPTVARAELADRLPALVAGAFETNISLPRDAVRSYLEQFGDPDVAAPENTRAALSATSQPKGV</sequence>
<keyword evidence="2" id="KW-0328">Glycosyltransferase</keyword>
<keyword evidence="3" id="KW-1185">Reference proteome</keyword>
<dbReference type="Proteomes" id="UP001595632">
    <property type="component" value="Unassembled WGS sequence"/>
</dbReference>
<evidence type="ECO:0000313" key="2">
    <source>
        <dbReference type="EMBL" id="MFC3145682.1"/>
    </source>
</evidence>